<dbReference type="InterPro" id="IPR025724">
    <property type="entry name" value="GAG-pre-integrase_dom"/>
</dbReference>
<accession>A0A498HA33</accession>
<evidence type="ECO:0000313" key="3">
    <source>
        <dbReference type="Proteomes" id="UP000290289"/>
    </source>
</evidence>
<proteinExistence type="predicted"/>
<dbReference type="AlphaFoldDB" id="A0A498HA33"/>
<reference evidence="2 3" key="1">
    <citation type="submission" date="2018-10" db="EMBL/GenBank/DDBJ databases">
        <title>A high-quality apple genome assembly.</title>
        <authorList>
            <person name="Hu J."/>
        </authorList>
    </citation>
    <scope>NUCLEOTIDE SEQUENCE [LARGE SCALE GENOMIC DNA]</scope>
    <source>
        <strain evidence="3">cv. HFTH1</strain>
        <tissue evidence="2">Young leaf</tissue>
    </source>
</reference>
<comment type="caution">
    <text evidence="2">The sequence shown here is derived from an EMBL/GenBank/DDBJ whole genome shotgun (WGS) entry which is preliminary data.</text>
</comment>
<sequence>MMLNQGFSSSSAFLGKVVKSSLWHHKLGHPSNEILEVMLMSFDVSFNNHVHVQPCSHCFSGKLSELSFPERLDRVKVHFHKFHSDVWGPSPVVSIEGFSFMLLL</sequence>
<protein>
    <recommendedName>
        <fullName evidence="1">GAG-pre-integrase domain-containing protein</fullName>
    </recommendedName>
</protein>
<dbReference type="Pfam" id="PF13976">
    <property type="entry name" value="gag_pre-integrs"/>
    <property type="match status" value="1"/>
</dbReference>
<name>A0A498HA33_MALDO</name>
<keyword evidence="3" id="KW-1185">Reference proteome</keyword>
<feature type="domain" description="GAG-pre-integrase" evidence="1">
    <location>
        <begin position="13"/>
        <end position="62"/>
    </location>
</feature>
<organism evidence="2 3">
    <name type="scientific">Malus domestica</name>
    <name type="common">Apple</name>
    <name type="synonym">Pyrus malus</name>
    <dbReference type="NCBI Taxonomy" id="3750"/>
    <lineage>
        <taxon>Eukaryota</taxon>
        <taxon>Viridiplantae</taxon>
        <taxon>Streptophyta</taxon>
        <taxon>Embryophyta</taxon>
        <taxon>Tracheophyta</taxon>
        <taxon>Spermatophyta</taxon>
        <taxon>Magnoliopsida</taxon>
        <taxon>eudicotyledons</taxon>
        <taxon>Gunneridae</taxon>
        <taxon>Pentapetalae</taxon>
        <taxon>rosids</taxon>
        <taxon>fabids</taxon>
        <taxon>Rosales</taxon>
        <taxon>Rosaceae</taxon>
        <taxon>Amygdaloideae</taxon>
        <taxon>Maleae</taxon>
        <taxon>Malus</taxon>
    </lineage>
</organism>
<evidence type="ECO:0000313" key="2">
    <source>
        <dbReference type="EMBL" id="RXH67680.1"/>
    </source>
</evidence>
<evidence type="ECO:0000259" key="1">
    <source>
        <dbReference type="Pfam" id="PF13976"/>
    </source>
</evidence>
<dbReference type="EMBL" id="RDQH01000343">
    <property type="protein sequence ID" value="RXH67680.1"/>
    <property type="molecule type" value="Genomic_DNA"/>
</dbReference>
<dbReference type="Proteomes" id="UP000290289">
    <property type="component" value="Chromosome 17"/>
</dbReference>
<gene>
    <name evidence="2" type="ORF">DVH24_027827</name>
</gene>